<evidence type="ECO:0000313" key="7">
    <source>
        <dbReference type="EMBL" id="MEW9501293.1"/>
    </source>
</evidence>
<dbReference type="RefSeq" id="WP_367778774.1">
    <property type="nucleotide sequence ID" value="NZ_JBFMIA010000003.1"/>
</dbReference>
<evidence type="ECO:0000256" key="3">
    <source>
        <dbReference type="ARBA" id="ARBA00022692"/>
    </source>
</evidence>
<keyword evidence="2" id="KW-1003">Cell membrane</keyword>
<evidence type="ECO:0000256" key="5">
    <source>
        <dbReference type="ARBA" id="ARBA00023136"/>
    </source>
</evidence>
<evidence type="ECO:0000256" key="4">
    <source>
        <dbReference type="ARBA" id="ARBA00022989"/>
    </source>
</evidence>
<dbReference type="EMBL" id="JBFMIA010000003">
    <property type="protein sequence ID" value="MEW9501293.1"/>
    <property type="molecule type" value="Genomic_DNA"/>
</dbReference>
<proteinExistence type="predicted"/>
<evidence type="ECO:0000256" key="2">
    <source>
        <dbReference type="ARBA" id="ARBA00022475"/>
    </source>
</evidence>
<sequence length="219" mass="25021">MKNRRIFPILIFVLLLSSLWLGGESSVLAEGMVDECWNNQENCNDDISTLGDEEEILGKGNPDATWVTYVKLIGALGFVLILLYGLLKFVNSRTRNFQQSKLIQNMGGTTLGGNRSVQIVKVAGSYYVLGVGEDVQLIKEVTDEKEQEKLEQYYREKDNQQMQRSPLSLWFEKLSTRNNQTSQEKHSFQSLLSKQLNQHKVERKKLFNRAKGKEQNTNG</sequence>
<keyword evidence="3 6" id="KW-0812">Transmembrane</keyword>
<name>A0ABV3Q377_9BACL</name>
<comment type="subcellular location">
    <subcellularLocation>
        <location evidence="1">Cell membrane</location>
    </subcellularLocation>
</comment>
<gene>
    <name evidence="7" type="ORF">AB1471_05705</name>
</gene>
<organism evidence="7 8">
    <name type="scientific">Jeotgalibacillus marinus</name>
    <dbReference type="NCBI Taxonomy" id="86667"/>
    <lineage>
        <taxon>Bacteria</taxon>
        <taxon>Bacillati</taxon>
        <taxon>Bacillota</taxon>
        <taxon>Bacilli</taxon>
        <taxon>Bacillales</taxon>
        <taxon>Caryophanaceae</taxon>
        <taxon>Jeotgalibacillus</taxon>
    </lineage>
</organism>
<evidence type="ECO:0000256" key="1">
    <source>
        <dbReference type="ARBA" id="ARBA00004236"/>
    </source>
</evidence>
<evidence type="ECO:0000313" key="8">
    <source>
        <dbReference type="Proteomes" id="UP001556040"/>
    </source>
</evidence>
<keyword evidence="8" id="KW-1185">Reference proteome</keyword>
<keyword evidence="5 6" id="KW-0472">Membrane</keyword>
<dbReference type="Pfam" id="PF04347">
    <property type="entry name" value="FliO"/>
    <property type="match status" value="1"/>
</dbReference>
<keyword evidence="7" id="KW-0282">Flagellum</keyword>
<dbReference type="InterPro" id="IPR022781">
    <property type="entry name" value="Flagellar_biosynth_FliO"/>
</dbReference>
<comment type="caution">
    <text evidence="7">The sequence shown here is derived from an EMBL/GenBank/DDBJ whole genome shotgun (WGS) entry which is preliminary data.</text>
</comment>
<dbReference type="Proteomes" id="UP001556040">
    <property type="component" value="Unassembled WGS sequence"/>
</dbReference>
<keyword evidence="4 6" id="KW-1133">Transmembrane helix</keyword>
<feature type="transmembrane region" description="Helical" evidence="6">
    <location>
        <begin position="66"/>
        <end position="87"/>
    </location>
</feature>
<protein>
    <submittedName>
        <fullName evidence="7">Flagellar biosynthetic protein FliO</fullName>
    </submittedName>
</protein>
<evidence type="ECO:0000256" key="6">
    <source>
        <dbReference type="SAM" id="Phobius"/>
    </source>
</evidence>
<keyword evidence="7" id="KW-0966">Cell projection</keyword>
<keyword evidence="7" id="KW-0969">Cilium</keyword>
<reference evidence="7 8" key="1">
    <citation type="journal article" date="1979" name="Int. J. Syst. Evol. Microbiol.">
        <title>Bacillus globisporus subsp. marinus subsp. nov.</title>
        <authorList>
            <person name="Liu H."/>
        </authorList>
    </citation>
    <scope>NUCLEOTIDE SEQUENCE [LARGE SCALE GENOMIC DNA]</scope>
    <source>
        <strain evidence="7 8">DSM 1297</strain>
    </source>
</reference>
<accession>A0ABV3Q377</accession>